<dbReference type="GO" id="GO:0005975">
    <property type="term" value="P:carbohydrate metabolic process"/>
    <property type="evidence" value="ECO:0007669"/>
    <property type="project" value="InterPro"/>
</dbReference>
<keyword evidence="3" id="KW-0479">Metal-binding</keyword>
<evidence type="ECO:0000313" key="10">
    <source>
        <dbReference type="Proteomes" id="UP000034044"/>
    </source>
</evidence>
<sequence>MDYLNLYSDFLKKFFNPQKPLKVIFDCSNGTTGPILKKLTDNNQRLKTFFINDNPNGNFPAHSPNPLEKNSAIQLQKEVKKQKSDLGIIFDADGDRVIFVDNKARIVNPEIISRLLIWYLKPNKIIITPSTGWLIKKINNHTRAKDFINKQETRIKIIKSKIGHYYIKKIMFREKADFAFEQSGHYYFAFKNLGKDGLYYDSGIMAAIEIINAVSQLPYSLADFNDLLPQYHRSGEINIKIKNGNLKIRKIERYFKASATKISHLDGLTMEFNPPAGGWWFNLRPSNTESLLRLNIEAVSKSKLDKIIKKLQSLK</sequence>
<evidence type="ECO:0000256" key="3">
    <source>
        <dbReference type="ARBA" id="ARBA00022723"/>
    </source>
</evidence>
<accession>A0A0G0G6Z5</accession>
<evidence type="ECO:0000313" key="9">
    <source>
        <dbReference type="EMBL" id="KKQ21800.1"/>
    </source>
</evidence>
<dbReference type="GO" id="GO:0016868">
    <property type="term" value="F:intramolecular phosphotransferase activity"/>
    <property type="evidence" value="ECO:0007669"/>
    <property type="project" value="InterPro"/>
</dbReference>
<dbReference type="InterPro" id="IPR005841">
    <property type="entry name" value="Alpha-D-phosphohexomutase_SF"/>
</dbReference>
<evidence type="ECO:0000256" key="1">
    <source>
        <dbReference type="ARBA" id="ARBA00001946"/>
    </source>
</evidence>
<dbReference type="AlphaFoldDB" id="A0A0G0G6Z5"/>
<dbReference type="PANTHER" id="PTHR43771:SF1">
    <property type="entry name" value="PHOSPHOMANNOMUTASE"/>
    <property type="match status" value="1"/>
</dbReference>
<evidence type="ECO:0000256" key="4">
    <source>
        <dbReference type="ARBA" id="ARBA00022842"/>
    </source>
</evidence>
<dbReference type="SUPFAM" id="SSF53738">
    <property type="entry name" value="Phosphoglucomutase, first 3 domains"/>
    <property type="match status" value="2"/>
</dbReference>
<proteinExistence type="predicted"/>
<organism evidence="9 10">
    <name type="scientific">Candidatus Wolfebacteria bacterium GW2011_GWC1_37_10</name>
    <dbReference type="NCBI Taxonomy" id="1619010"/>
    <lineage>
        <taxon>Bacteria</taxon>
        <taxon>Candidatus Wolfeibacteriota</taxon>
    </lineage>
</organism>
<feature type="domain" description="Alpha-D-phosphohexomutase C-terminal" evidence="6">
    <location>
        <begin position="236"/>
        <end position="309"/>
    </location>
</feature>
<dbReference type="InterPro" id="IPR005843">
    <property type="entry name" value="A-D-PHexomutase_C"/>
</dbReference>
<dbReference type="InterPro" id="IPR005846">
    <property type="entry name" value="A-D-PHexomutase_a/b/a-III"/>
</dbReference>
<evidence type="ECO:0000256" key="5">
    <source>
        <dbReference type="ARBA" id="ARBA00023235"/>
    </source>
</evidence>
<evidence type="ECO:0000259" key="6">
    <source>
        <dbReference type="Pfam" id="PF00408"/>
    </source>
</evidence>
<dbReference type="PANTHER" id="PTHR43771">
    <property type="entry name" value="PHOSPHOMANNOMUTASE"/>
    <property type="match status" value="1"/>
</dbReference>
<dbReference type="Pfam" id="PF02880">
    <property type="entry name" value="PGM_PMM_III"/>
    <property type="match status" value="1"/>
</dbReference>
<feature type="domain" description="Alpha-D-phosphohexomutase alpha/beta/alpha" evidence="8">
    <location>
        <begin position="152"/>
        <end position="227"/>
    </location>
</feature>
<dbReference type="PRINTS" id="PR00509">
    <property type="entry name" value="PGMPMM"/>
</dbReference>
<dbReference type="GO" id="GO:0046872">
    <property type="term" value="F:metal ion binding"/>
    <property type="evidence" value="ECO:0007669"/>
    <property type="project" value="UniProtKB-KW"/>
</dbReference>
<gene>
    <name evidence="9" type="ORF">US36_C0013G0014</name>
</gene>
<keyword evidence="5" id="KW-0413">Isomerase</keyword>
<dbReference type="InterPro" id="IPR005845">
    <property type="entry name" value="A-D-PHexomutase_a/b/a-II"/>
</dbReference>
<evidence type="ECO:0000256" key="2">
    <source>
        <dbReference type="ARBA" id="ARBA00022553"/>
    </source>
</evidence>
<dbReference type="InterPro" id="IPR016055">
    <property type="entry name" value="A-D-PHexomutase_a/b/a-I/II/III"/>
</dbReference>
<keyword evidence="4" id="KW-0460">Magnesium</keyword>
<dbReference type="Proteomes" id="UP000034044">
    <property type="component" value="Unassembled WGS sequence"/>
</dbReference>
<dbReference type="Gene3D" id="3.40.120.10">
    <property type="entry name" value="Alpha-D-Glucose-1,6-Bisphosphate, subunit A, domain 3"/>
    <property type="match status" value="2"/>
</dbReference>
<dbReference type="Gene3D" id="3.30.310.50">
    <property type="entry name" value="Alpha-D-phosphohexomutase, C-terminal domain"/>
    <property type="match status" value="1"/>
</dbReference>
<reference evidence="9 10" key="1">
    <citation type="journal article" date="2015" name="Nature">
        <title>rRNA introns, odd ribosomes, and small enigmatic genomes across a large radiation of phyla.</title>
        <authorList>
            <person name="Brown C.T."/>
            <person name="Hug L.A."/>
            <person name="Thomas B.C."/>
            <person name="Sharon I."/>
            <person name="Castelle C.J."/>
            <person name="Singh A."/>
            <person name="Wilkins M.J."/>
            <person name="Williams K.H."/>
            <person name="Banfield J.F."/>
        </authorList>
    </citation>
    <scope>NUCLEOTIDE SEQUENCE [LARGE SCALE GENOMIC DNA]</scope>
</reference>
<comment type="caution">
    <text evidence="9">The sequence shown here is derived from an EMBL/GenBank/DDBJ whole genome shotgun (WGS) entry which is preliminary data.</text>
</comment>
<protein>
    <submittedName>
        <fullName evidence="9">Phosphomannomutase</fullName>
    </submittedName>
</protein>
<dbReference type="Pfam" id="PF00408">
    <property type="entry name" value="PGM_PMM_IV"/>
    <property type="match status" value="1"/>
</dbReference>
<dbReference type="Pfam" id="PF02879">
    <property type="entry name" value="PGM_PMM_II"/>
    <property type="match status" value="1"/>
</dbReference>
<dbReference type="EMBL" id="LBSR01000013">
    <property type="protein sequence ID" value="KKQ21800.1"/>
    <property type="molecule type" value="Genomic_DNA"/>
</dbReference>
<evidence type="ECO:0000259" key="8">
    <source>
        <dbReference type="Pfam" id="PF02880"/>
    </source>
</evidence>
<dbReference type="InterPro" id="IPR036900">
    <property type="entry name" value="A-D-PHexomutase_C_sf"/>
</dbReference>
<keyword evidence="2" id="KW-0597">Phosphoprotein</keyword>
<dbReference type="SUPFAM" id="SSF55957">
    <property type="entry name" value="Phosphoglucomutase, C-terminal domain"/>
    <property type="match status" value="1"/>
</dbReference>
<comment type="cofactor">
    <cofactor evidence="1">
        <name>Mg(2+)</name>
        <dbReference type="ChEBI" id="CHEBI:18420"/>
    </cofactor>
</comment>
<feature type="domain" description="Alpha-D-phosphohexomutase alpha/beta/alpha" evidence="7">
    <location>
        <begin position="7"/>
        <end position="103"/>
    </location>
</feature>
<evidence type="ECO:0000259" key="7">
    <source>
        <dbReference type="Pfam" id="PF02879"/>
    </source>
</evidence>
<dbReference type="PATRIC" id="fig|1619010.3.peg.459"/>
<name>A0A0G0G6Z5_9BACT</name>